<name>A0A5B7ICC5_PORTR</name>
<evidence type="ECO:0000313" key="3">
    <source>
        <dbReference type="Proteomes" id="UP000324222"/>
    </source>
</evidence>
<accession>A0A5B7ICC5</accession>
<evidence type="ECO:0000313" key="2">
    <source>
        <dbReference type="EMBL" id="MPC79556.1"/>
    </source>
</evidence>
<feature type="compositionally biased region" description="Basic residues" evidence="1">
    <location>
        <begin position="1"/>
        <end position="11"/>
    </location>
</feature>
<dbReference type="AlphaFoldDB" id="A0A5B7ICC5"/>
<evidence type="ECO:0000256" key="1">
    <source>
        <dbReference type="SAM" id="MobiDB-lite"/>
    </source>
</evidence>
<reference evidence="2 3" key="1">
    <citation type="submission" date="2019-05" db="EMBL/GenBank/DDBJ databases">
        <title>Another draft genome of Portunus trituberculatus and its Hox gene families provides insights of decapod evolution.</title>
        <authorList>
            <person name="Jeong J.-H."/>
            <person name="Song I."/>
            <person name="Kim S."/>
            <person name="Choi T."/>
            <person name="Kim D."/>
            <person name="Ryu S."/>
            <person name="Kim W."/>
        </authorList>
    </citation>
    <scope>NUCLEOTIDE SEQUENCE [LARGE SCALE GENOMIC DNA]</scope>
    <source>
        <tissue evidence="2">Muscle</tissue>
    </source>
</reference>
<protein>
    <submittedName>
        <fullName evidence="2">Uncharacterized protein</fullName>
    </submittedName>
</protein>
<feature type="region of interest" description="Disordered" evidence="1">
    <location>
        <begin position="1"/>
        <end position="63"/>
    </location>
</feature>
<proteinExistence type="predicted"/>
<gene>
    <name evidence="2" type="ORF">E2C01_074087</name>
</gene>
<feature type="compositionally biased region" description="Low complexity" evidence="1">
    <location>
        <begin position="27"/>
        <end position="39"/>
    </location>
</feature>
<comment type="caution">
    <text evidence="2">The sequence shown here is derived from an EMBL/GenBank/DDBJ whole genome shotgun (WGS) entry which is preliminary data.</text>
</comment>
<feature type="compositionally biased region" description="Polar residues" evidence="1">
    <location>
        <begin position="12"/>
        <end position="26"/>
    </location>
</feature>
<keyword evidence="3" id="KW-1185">Reference proteome</keyword>
<dbReference type="Proteomes" id="UP000324222">
    <property type="component" value="Unassembled WGS sequence"/>
</dbReference>
<sequence length="121" mass="13322">MLSKNAGHHTTRPSITSEASSSGRNAPTTTTLPYQTPPLHHGQAPRTITLTRHRATTSSHRRETVTSCYYNEYRGAEVGVVVVVVLRFGGCMVRSDDLPLQCTTVIKTPQQGKSKQKFVKN</sequence>
<organism evidence="2 3">
    <name type="scientific">Portunus trituberculatus</name>
    <name type="common">Swimming crab</name>
    <name type="synonym">Neptunus trituberculatus</name>
    <dbReference type="NCBI Taxonomy" id="210409"/>
    <lineage>
        <taxon>Eukaryota</taxon>
        <taxon>Metazoa</taxon>
        <taxon>Ecdysozoa</taxon>
        <taxon>Arthropoda</taxon>
        <taxon>Crustacea</taxon>
        <taxon>Multicrustacea</taxon>
        <taxon>Malacostraca</taxon>
        <taxon>Eumalacostraca</taxon>
        <taxon>Eucarida</taxon>
        <taxon>Decapoda</taxon>
        <taxon>Pleocyemata</taxon>
        <taxon>Brachyura</taxon>
        <taxon>Eubrachyura</taxon>
        <taxon>Portunoidea</taxon>
        <taxon>Portunidae</taxon>
        <taxon>Portuninae</taxon>
        <taxon>Portunus</taxon>
    </lineage>
</organism>
<dbReference type="EMBL" id="VSRR010051436">
    <property type="protein sequence ID" value="MPC79556.1"/>
    <property type="molecule type" value="Genomic_DNA"/>
</dbReference>